<dbReference type="PROSITE" id="PS50850">
    <property type="entry name" value="MFS"/>
    <property type="match status" value="1"/>
</dbReference>
<feature type="transmembrane region" description="Helical" evidence="5">
    <location>
        <begin position="120"/>
        <end position="141"/>
    </location>
</feature>
<evidence type="ECO:0000313" key="7">
    <source>
        <dbReference type="EMBL" id="GAA4960316.1"/>
    </source>
</evidence>
<feature type="transmembrane region" description="Helical" evidence="5">
    <location>
        <begin position="91"/>
        <end position="108"/>
    </location>
</feature>
<feature type="transmembrane region" description="Helical" evidence="5">
    <location>
        <begin position="255"/>
        <end position="276"/>
    </location>
</feature>
<gene>
    <name evidence="7" type="ORF">GCM10025791_46980</name>
</gene>
<evidence type="ECO:0000256" key="1">
    <source>
        <dbReference type="ARBA" id="ARBA00004141"/>
    </source>
</evidence>
<dbReference type="EMBL" id="BAABLX010000079">
    <property type="protein sequence ID" value="GAA4960316.1"/>
    <property type="molecule type" value="Genomic_DNA"/>
</dbReference>
<comment type="subcellular location">
    <subcellularLocation>
        <location evidence="1">Membrane</location>
        <topology evidence="1">Multi-pass membrane protein</topology>
    </subcellularLocation>
</comment>
<feature type="transmembrane region" description="Helical" evidence="5">
    <location>
        <begin position="288"/>
        <end position="307"/>
    </location>
</feature>
<feature type="transmembrane region" description="Helical" evidence="5">
    <location>
        <begin position="153"/>
        <end position="173"/>
    </location>
</feature>
<feature type="transmembrane region" description="Helical" evidence="5">
    <location>
        <begin position="220"/>
        <end position="243"/>
    </location>
</feature>
<dbReference type="PROSITE" id="PS00216">
    <property type="entry name" value="SUGAR_TRANSPORT_1"/>
    <property type="match status" value="1"/>
</dbReference>
<feature type="transmembrane region" description="Helical" evidence="5">
    <location>
        <begin position="25"/>
        <end position="49"/>
    </location>
</feature>
<organism evidence="7 8">
    <name type="scientific">Halioxenophilus aromaticivorans</name>
    <dbReference type="NCBI Taxonomy" id="1306992"/>
    <lineage>
        <taxon>Bacteria</taxon>
        <taxon>Pseudomonadati</taxon>
        <taxon>Pseudomonadota</taxon>
        <taxon>Gammaproteobacteria</taxon>
        <taxon>Alteromonadales</taxon>
        <taxon>Alteromonadaceae</taxon>
        <taxon>Halioxenophilus</taxon>
    </lineage>
</organism>
<dbReference type="GO" id="GO:0022857">
    <property type="term" value="F:transmembrane transporter activity"/>
    <property type="evidence" value="ECO:0007669"/>
    <property type="project" value="InterPro"/>
</dbReference>
<dbReference type="PANTHER" id="PTHR23531">
    <property type="entry name" value="QUINOLENE RESISTANCE PROTEIN NORA"/>
    <property type="match status" value="1"/>
</dbReference>
<dbReference type="CDD" id="cd17489">
    <property type="entry name" value="MFS_YfcJ_like"/>
    <property type="match status" value="1"/>
</dbReference>
<dbReference type="Gene3D" id="1.20.1250.20">
    <property type="entry name" value="MFS general substrate transporter like domains"/>
    <property type="match status" value="1"/>
</dbReference>
<keyword evidence="3 5" id="KW-1133">Transmembrane helix</keyword>
<dbReference type="AlphaFoldDB" id="A0AAV3U9P0"/>
<dbReference type="SUPFAM" id="SSF103473">
    <property type="entry name" value="MFS general substrate transporter"/>
    <property type="match status" value="1"/>
</dbReference>
<accession>A0AAV3U9P0</accession>
<keyword evidence="2 5" id="KW-0812">Transmembrane</keyword>
<dbReference type="Proteomes" id="UP001409585">
    <property type="component" value="Unassembled WGS sequence"/>
</dbReference>
<protein>
    <submittedName>
        <fullName evidence="7">MFS transporter</fullName>
    </submittedName>
</protein>
<dbReference type="InterPro" id="IPR020846">
    <property type="entry name" value="MFS_dom"/>
</dbReference>
<dbReference type="InterPro" id="IPR036259">
    <property type="entry name" value="MFS_trans_sf"/>
</dbReference>
<feature type="transmembrane region" description="Helical" evidence="5">
    <location>
        <begin position="179"/>
        <end position="199"/>
    </location>
</feature>
<dbReference type="Pfam" id="PF07690">
    <property type="entry name" value="MFS_1"/>
    <property type="match status" value="1"/>
</dbReference>
<evidence type="ECO:0000259" key="6">
    <source>
        <dbReference type="PROSITE" id="PS50850"/>
    </source>
</evidence>
<feature type="transmembrane region" description="Helical" evidence="5">
    <location>
        <begin position="61"/>
        <end position="79"/>
    </location>
</feature>
<feature type="domain" description="Major facilitator superfamily (MFS) profile" evidence="6">
    <location>
        <begin position="24"/>
        <end position="401"/>
    </location>
</feature>
<feature type="transmembrane region" description="Helical" evidence="5">
    <location>
        <begin position="346"/>
        <end position="366"/>
    </location>
</feature>
<keyword evidence="8" id="KW-1185">Reference proteome</keyword>
<dbReference type="InterPro" id="IPR011701">
    <property type="entry name" value="MFS"/>
</dbReference>
<reference evidence="8" key="1">
    <citation type="journal article" date="2019" name="Int. J. Syst. Evol. Microbiol.">
        <title>The Global Catalogue of Microorganisms (GCM) 10K type strain sequencing project: providing services to taxonomists for standard genome sequencing and annotation.</title>
        <authorList>
            <consortium name="The Broad Institute Genomics Platform"/>
            <consortium name="The Broad Institute Genome Sequencing Center for Infectious Disease"/>
            <person name="Wu L."/>
            <person name="Ma J."/>
        </authorList>
    </citation>
    <scope>NUCLEOTIDE SEQUENCE [LARGE SCALE GENOMIC DNA]</scope>
    <source>
        <strain evidence="8">JCM 19134</strain>
    </source>
</reference>
<feature type="transmembrane region" description="Helical" evidence="5">
    <location>
        <begin position="313"/>
        <end position="334"/>
    </location>
</feature>
<proteinExistence type="predicted"/>
<evidence type="ECO:0000256" key="4">
    <source>
        <dbReference type="ARBA" id="ARBA00023136"/>
    </source>
</evidence>
<sequence>MPAVTHRKDRRRPPMSQAPLWTKDFILVSFLNFLAVLVFYLLVVVMGVYATEELGATSSQAGLAVGMFVVGVLAGRLLVGQYIDFLGRRRTLVAGLFLSIVTIGAYFLPVGIGGLVVFRFLHGASIGIAATAMGTIVAFLIPSARKGEGIGYYSMSSTLATATGPFIGMFMTTHTSFSHVLWLCLAVSSLSFLACWALKVPEVTAEDRAAIPRKFSVRRLVAAEAVPICGVIFVLGIFYSGVLSFLNAYARELDLVAAASFFFVAYSVAILISRPFTGRLLDLRGANLVMYPAFVLMVAGFGLLGMASEGWHLWLAGGLIGLGFGNSQSCIQAVALKIVDHHKMGLATATFFIFLDAGLGFGPYFLGLVVPMLGYASLFECVAGLVVVCAIGYAIAYGRIASKVQKQV</sequence>
<name>A0AAV3U9P0_9ALTE</name>
<comment type="caution">
    <text evidence="7">The sequence shown here is derived from an EMBL/GenBank/DDBJ whole genome shotgun (WGS) entry which is preliminary data.</text>
</comment>
<evidence type="ECO:0000256" key="2">
    <source>
        <dbReference type="ARBA" id="ARBA00022692"/>
    </source>
</evidence>
<evidence type="ECO:0000256" key="3">
    <source>
        <dbReference type="ARBA" id="ARBA00022989"/>
    </source>
</evidence>
<dbReference type="PANTHER" id="PTHR23531:SF1">
    <property type="entry name" value="QUINOLENE RESISTANCE PROTEIN NORA"/>
    <property type="match status" value="1"/>
</dbReference>
<keyword evidence="4 5" id="KW-0472">Membrane</keyword>
<feature type="transmembrane region" description="Helical" evidence="5">
    <location>
        <begin position="372"/>
        <end position="396"/>
    </location>
</feature>
<evidence type="ECO:0000313" key="8">
    <source>
        <dbReference type="Proteomes" id="UP001409585"/>
    </source>
</evidence>
<dbReference type="InterPro" id="IPR005829">
    <property type="entry name" value="Sugar_transporter_CS"/>
</dbReference>
<dbReference type="InterPro" id="IPR052714">
    <property type="entry name" value="MFS_Exporter"/>
</dbReference>
<evidence type="ECO:0000256" key="5">
    <source>
        <dbReference type="SAM" id="Phobius"/>
    </source>
</evidence>
<dbReference type="GO" id="GO:0016020">
    <property type="term" value="C:membrane"/>
    <property type="evidence" value="ECO:0007669"/>
    <property type="project" value="UniProtKB-SubCell"/>
</dbReference>